<reference evidence="1" key="1">
    <citation type="submission" date="2023-11" db="EMBL/GenBank/DDBJ databases">
        <title>Gracilibacillus pellucida a moderately halophilic bacterium isolated from saline soil in Xinjiang province.</title>
        <authorList>
            <person name="Zhang Z."/>
            <person name="Tan F."/>
            <person name="Wang Y."/>
            <person name="Xia M."/>
        </authorList>
    </citation>
    <scope>NUCLEOTIDE SEQUENCE</scope>
    <source>
        <strain evidence="1">S3-1-1</strain>
    </source>
</reference>
<name>A0ACC6M167_9BACI</name>
<dbReference type="EMBL" id="JAWZSR010000001">
    <property type="protein sequence ID" value="MDX8044691.1"/>
    <property type="molecule type" value="Genomic_DNA"/>
</dbReference>
<accession>A0ACC6M167</accession>
<proteinExistence type="predicted"/>
<organism evidence="1 2">
    <name type="scientific">Gracilibacillus pellucidus</name>
    <dbReference type="NCBI Taxonomy" id="3095368"/>
    <lineage>
        <taxon>Bacteria</taxon>
        <taxon>Bacillati</taxon>
        <taxon>Bacillota</taxon>
        <taxon>Bacilli</taxon>
        <taxon>Bacillales</taxon>
        <taxon>Bacillaceae</taxon>
        <taxon>Gracilibacillus</taxon>
    </lineage>
</organism>
<dbReference type="Proteomes" id="UP001277972">
    <property type="component" value="Unassembled WGS sequence"/>
</dbReference>
<evidence type="ECO:0000313" key="2">
    <source>
        <dbReference type="Proteomes" id="UP001277972"/>
    </source>
</evidence>
<gene>
    <name evidence="1" type="ORF">SH601_01720</name>
</gene>
<evidence type="ECO:0000313" key="1">
    <source>
        <dbReference type="EMBL" id="MDX8044691.1"/>
    </source>
</evidence>
<comment type="caution">
    <text evidence="1">The sequence shown here is derived from an EMBL/GenBank/DDBJ whole genome shotgun (WGS) entry which is preliminary data.</text>
</comment>
<protein>
    <submittedName>
        <fullName evidence="1">Response regulator</fullName>
    </submittedName>
</protein>
<sequence length="501" mass="58573">MYKVLLVDDERIILDGISAIINWKEHEAELIGKALNGLEAYEFIQQQQPDIVITDITMPGLNGIELVKKASEIYPTVKWIFLSGFDEFEYARQAMRFGVKHYLLKPCNEEHIAEALDDVIIEKRSEDETRQYMQAMEATKVIQNEEVLKQFFTYKQLSEITQSNMLKLLDELFQDDPFFFWLVNMEVTIDSQTICQLFADDGCVATIGNNQLLVALRYSNDHLVKLHHFCNVHEQKIMSVTTRSFIKDQLMAIPTINEMKQQLFYSSCNSLITFHDWVSFTDLFPMKSEIEVDTIVLLLKKKRKKQAITHISDYMQVLATHHVAPKVTRGYFIHFYLLLMTKLTDHSTESSIETIGKMEEFHYASDFVQFFVDLFERILSQNERSVEYSKVVNEMLVCIEEEVENPNLSLQWLANHYLYMNADYLGKIFKKEIGQRFSAYVTNVRINKAVKMIETEKDMKVFELAERLGFGNNPQYFSQIFKKMKGVSPSEMLKSYEEKVE</sequence>
<keyword evidence="2" id="KW-1185">Reference proteome</keyword>